<evidence type="ECO:0000313" key="2">
    <source>
        <dbReference type="EMBL" id="KAF0539079.1"/>
    </source>
</evidence>
<organism evidence="2 3">
    <name type="scientific">Gigaspora margarita</name>
    <dbReference type="NCBI Taxonomy" id="4874"/>
    <lineage>
        <taxon>Eukaryota</taxon>
        <taxon>Fungi</taxon>
        <taxon>Fungi incertae sedis</taxon>
        <taxon>Mucoromycota</taxon>
        <taxon>Glomeromycotina</taxon>
        <taxon>Glomeromycetes</taxon>
        <taxon>Diversisporales</taxon>
        <taxon>Gigasporaceae</taxon>
        <taxon>Gigaspora</taxon>
    </lineage>
</organism>
<accession>A0A8H4AWG0</accession>
<reference evidence="2 3" key="1">
    <citation type="journal article" date="2019" name="Environ. Microbiol.">
        <title>At the nexus of three kingdoms: the genome of the mycorrhizal fungus Gigaspora margarita provides insights into plant, endobacterial and fungal interactions.</title>
        <authorList>
            <person name="Venice F."/>
            <person name="Ghignone S."/>
            <person name="Salvioli di Fossalunga A."/>
            <person name="Amselem J."/>
            <person name="Novero M."/>
            <person name="Xianan X."/>
            <person name="Sedzielewska Toro K."/>
            <person name="Morin E."/>
            <person name="Lipzen A."/>
            <person name="Grigoriev I.V."/>
            <person name="Henrissat B."/>
            <person name="Martin F.M."/>
            <person name="Bonfante P."/>
        </authorList>
    </citation>
    <scope>NUCLEOTIDE SEQUENCE [LARGE SCALE GENOMIC DNA]</scope>
    <source>
        <strain evidence="2 3">BEG34</strain>
    </source>
</reference>
<proteinExistence type="predicted"/>
<evidence type="ECO:0000256" key="1">
    <source>
        <dbReference type="SAM" id="MobiDB-lite"/>
    </source>
</evidence>
<keyword evidence="3" id="KW-1185">Reference proteome</keyword>
<dbReference type="AlphaFoldDB" id="A0A8H4AWG0"/>
<dbReference type="Proteomes" id="UP000439903">
    <property type="component" value="Unassembled WGS sequence"/>
</dbReference>
<evidence type="ECO:0000313" key="3">
    <source>
        <dbReference type="Proteomes" id="UP000439903"/>
    </source>
</evidence>
<dbReference type="EMBL" id="WTPW01000175">
    <property type="protein sequence ID" value="KAF0539079.1"/>
    <property type="molecule type" value="Genomic_DNA"/>
</dbReference>
<sequence>MLSIPFPLSETGSLSLFKSPSSMTSRINNDLLGVPSTTDFSSLKNVKRMDVSTAPPSPVNHSISVERRVNSADILRIKRNNGNNGNNGNNNNDRNSLLNNKKQSDWWKSFLSRIQQIPFLKRNDQKSLKDLSTGENDLSTTSRTSVDVVNCDNNTIIDHDKDLNTTTLLDNNNNNNNDLNMVSSDEKSSFFDVCAQTPRHFSEKPEVLGKVGRFTIIREREDFNTTMFDQCHCQEKPCRFSANGGVHPVLPPETLPDLIPHSSQFYTINESTSPIRIPVYRDSKNLASYKLSCQQYNSTQRHNSWESITPYRPGLSRGSSIYTQNSLYTSQSSAATSRSSLSSLRYSTDFSNANIMNNKTTTTYSSDLASTRGRSKNVINKPIKPPSPVANGRVRQKRSLSSNFKASDNNLLQEILNDRRQQLLPTTTTTTTTTTSTSTTTTTTTSKSTSKSETNEPHTTISSHTGRKFEVEWRPSSSEPESSPSSTMSSSVLSMSSSPNSSIYSTQGASTRSSTLSSKQGRKFEVTIISSDNTE</sequence>
<feature type="region of interest" description="Disordered" evidence="1">
    <location>
        <begin position="418"/>
        <end position="535"/>
    </location>
</feature>
<dbReference type="OrthoDB" id="2419042at2759"/>
<feature type="compositionally biased region" description="Low complexity" evidence="1">
    <location>
        <begin position="80"/>
        <end position="99"/>
    </location>
</feature>
<protein>
    <submittedName>
        <fullName evidence="2">Uncharacterized protein</fullName>
    </submittedName>
</protein>
<name>A0A8H4AWG0_GIGMA</name>
<feature type="region of interest" description="Disordered" evidence="1">
    <location>
        <begin position="364"/>
        <end position="406"/>
    </location>
</feature>
<comment type="caution">
    <text evidence="2">The sequence shown here is derived from an EMBL/GenBank/DDBJ whole genome shotgun (WGS) entry which is preliminary data.</text>
</comment>
<gene>
    <name evidence="2" type="ORF">F8M41_007346</name>
</gene>
<feature type="region of interest" description="Disordered" evidence="1">
    <location>
        <begin position="78"/>
        <end position="99"/>
    </location>
</feature>
<feature type="compositionally biased region" description="Low complexity" evidence="1">
    <location>
        <begin position="475"/>
        <end position="505"/>
    </location>
</feature>
<feature type="compositionally biased region" description="Polar residues" evidence="1">
    <location>
        <begin position="506"/>
        <end position="519"/>
    </location>
</feature>
<feature type="compositionally biased region" description="Low complexity" evidence="1">
    <location>
        <begin position="426"/>
        <end position="452"/>
    </location>
</feature>